<dbReference type="GO" id="GO:0006508">
    <property type="term" value="P:proteolysis"/>
    <property type="evidence" value="ECO:0007669"/>
    <property type="project" value="UniProtKB-KW"/>
</dbReference>
<name>A0AAN9YLY7_9PEZI</name>
<feature type="active site" description="Charge relay system" evidence="11">
    <location>
        <position position="599"/>
    </location>
</feature>
<dbReference type="InterPro" id="IPR000209">
    <property type="entry name" value="Peptidase_S8/S53_dom"/>
</dbReference>
<sequence length="682" mass="73290">MALSRWATTSTTVAAAALLTLTATLASAAPSPPPATIELTTSAPSTPHERRDARHEAEWAKRARVPATDVFEVRVGLAQRNLDRGHDLLMDVSDPRSANYGRHWTADEVARAFAPAGEAVNGVIAWVTSSVGVGGSGAEAEEKGQEKGERQRVAVAASGGWVVFNATAAEAERLLQTEFWLYEQKDTGVVAAGCDEYHVPAHLSQHVDFVYPGVVLAESKRSLSNERLARRHERPGREPRFRRTAKREAEAKAADCSEVATPECVAALYNVPAADKAHPNNSMGFFQKTSFYQEKDLDLFFETYAPQIPQGTRPTNLSIDLATWHYNETDQYVSWPDEADLDLDVAYPLIYPQTTTVYQVDDEYYNLYSANGYFGLFNTFLDAIDGSYCNYSAFGEAGDNAEYDPSYPNSKTVISPGRPDPYDPGTYKGERMCGVYRPTNVISMSYSTAETTFTTSYQMRQCNEWMKLGLQGVTVVGSAGNSGPLAAGPCRSGNRFVASHPGNCPYITSVGATMLQSDSATETVANEPSVWASSGGFSWTFATPSYQQAAVSAYLADHDPGFPAGTYNGSGRGFPDVAALGKNLAVAVLGEVGVSDGTSAATPLIGALINRINEERLAVGKGTVGFLNPVLYANPGAFRDVTTGNNSICGVEGFSAVEGWDPASGLGTPDYPKLLEVFMALP</sequence>
<feature type="domain" description="Peptidase S53" evidence="14">
    <location>
        <begin position="259"/>
        <end position="681"/>
    </location>
</feature>
<dbReference type="GO" id="GO:0004252">
    <property type="term" value="F:serine-type endopeptidase activity"/>
    <property type="evidence" value="ECO:0007669"/>
    <property type="project" value="UniProtKB-UniRule"/>
</dbReference>
<keyword evidence="10" id="KW-0865">Zymogen</keyword>
<keyword evidence="7 11" id="KW-0378">Hydrolase</keyword>
<evidence type="ECO:0000256" key="1">
    <source>
        <dbReference type="ARBA" id="ARBA00001910"/>
    </source>
</evidence>
<dbReference type="InterPro" id="IPR015366">
    <property type="entry name" value="S53_propep"/>
</dbReference>
<dbReference type="InterPro" id="IPR030400">
    <property type="entry name" value="Sedolisin_dom"/>
</dbReference>
<gene>
    <name evidence="15" type="ORF">SLS62_009013</name>
</gene>
<evidence type="ECO:0000313" key="16">
    <source>
        <dbReference type="Proteomes" id="UP001320420"/>
    </source>
</evidence>
<feature type="chain" id="PRO_5043025982" description="tripeptidyl-peptidase II" evidence="13">
    <location>
        <begin position="29"/>
        <end position="682"/>
    </location>
</feature>
<keyword evidence="16" id="KW-1185">Reference proteome</keyword>
<comment type="catalytic activity">
    <reaction evidence="1">
        <text>Release of an N-terminal tripeptide from a polypeptide.</text>
        <dbReference type="EC" id="3.4.14.10"/>
    </reaction>
</comment>
<keyword evidence="8 11" id="KW-0720">Serine protease</keyword>
<feature type="active site" description="Charge relay system" evidence="11">
    <location>
        <position position="338"/>
    </location>
</feature>
<evidence type="ECO:0000256" key="12">
    <source>
        <dbReference type="SAM" id="MobiDB-lite"/>
    </source>
</evidence>
<feature type="binding site" evidence="11">
    <location>
        <position position="641"/>
    </location>
    <ligand>
        <name>Ca(2+)</name>
        <dbReference type="ChEBI" id="CHEBI:29108"/>
    </ligand>
</feature>
<feature type="region of interest" description="Disordered" evidence="12">
    <location>
        <begin position="28"/>
        <end position="55"/>
    </location>
</feature>
<accession>A0AAN9YLY7</accession>
<dbReference type="Gene3D" id="3.40.50.200">
    <property type="entry name" value="Peptidase S8/S53 domain"/>
    <property type="match status" value="1"/>
</dbReference>
<dbReference type="CDD" id="cd11377">
    <property type="entry name" value="Pro-peptidase_S53"/>
    <property type="match status" value="1"/>
</dbReference>
<dbReference type="SMART" id="SM00944">
    <property type="entry name" value="Pro-kuma_activ"/>
    <property type="match status" value="1"/>
</dbReference>
<evidence type="ECO:0000313" key="15">
    <source>
        <dbReference type="EMBL" id="KAK7747602.1"/>
    </source>
</evidence>
<dbReference type="GO" id="GO:0005576">
    <property type="term" value="C:extracellular region"/>
    <property type="evidence" value="ECO:0007669"/>
    <property type="project" value="UniProtKB-SubCell"/>
</dbReference>
<evidence type="ECO:0000256" key="5">
    <source>
        <dbReference type="ARBA" id="ARBA00022670"/>
    </source>
</evidence>
<keyword evidence="5 11" id="KW-0645">Protease</keyword>
<reference evidence="15 16" key="1">
    <citation type="submission" date="2024-02" db="EMBL/GenBank/DDBJ databases">
        <title>De novo assembly and annotation of 12 fungi associated with fruit tree decline syndrome in Ontario, Canada.</title>
        <authorList>
            <person name="Sulman M."/>
            <person name="Ellouze W."/>
            <person name="Ilyukhin E."/>
        </authorList>
    </citation>
    <scope>NUCLEOTIDE SEQUENCE [LARGE SCALE GENOMIC DNA]</scope>
    <source>
        <strain evidence="15 16">M11/M66-122</strain>
    </source>
</reference>
<comment type="subcellular location">
    <subcellularLocation>
        <location evidence="3">Secreted</location>
        <location evidence="3">Extracellular space</location>
    </subcellularLocation>
</comment>
<dbReference type="SUPFAM" id="SSF54897">
    <property type="entry name" value="Protease propeptides/inhibitors"/>
    <property type="match status" value="1"/>
</dbReference>
<comment type="function">
    <text evidence="2">Secreted tripeptidyl-peptidase which degrades proteins at acidic pHs and is involved in virulence.</text>
</comment>
<evidence type="ECO:0000259" key="14">
    <source>
        <dbReference type="PROSITE" id="PS51695"/>
    </source>
</evidence>
<feature type="binding site" evidence="11">
    <location>
        <position position="640"/>
    </location>
    <ligand>
        <name>Ca(2+)</name>
        <dbReference type="ChEBI" id="CHEBI:29108"/>
    </ligand>
</feature>
<dbReference type="PANTHER" id="PTHR14218:SF19">
    <property type="entry name" value="SERINE PROTEASE AORO, PUTATIVE (AFU_ORTHOLOGUE AFUA_6G10250)-RELATED"/>
    <property type="match status" value="1"/>
</dbReference>
<feature type="region of interest" description="Disordered" evidence="12">
    <location>
        <begin position="226"/>
        <end position="246"/>
    </location>
</feature>
<protein>
    <recommendedName>
        <fullName evidence="4">tripeptidyl-peptidase II</fullName>
        <ecNumber evidence="4">3.4.14.10</ecNumber>
    </recommendedName>
</protein>
<dbReference type="GO" id="GO:0008240">
    <property type="term" value="F:tripeptidyl-peptidase activity"/>
    <property type="evidence" value="ECO:0007669"/>
    <property type="project" value="TreeGrafter"/>
</dbReference>
<evidence type="ECO:0000256" key="6">
    <source>
        <dbReference type="ARBA" id="ARBA00022723"/>
    </source>
</evidence>
<organism evidence="15 16">
    <name type="scientific">Diatrype stigma</name>
    <dbReference type="NCBI Taxonomy" id="117547"/>
    <lineage>
        <taxon>Eukaryota</taxon>
        <taxon>Fungi</taxon>
        <taxon>Dikarya</taxon>
        <taxon>Ascomycota</taxon>
        <taxon>Pezizomycotina</taxon>
        <taxon>Sordariomycetes</taxon>
        <taxon>Xylariomycetidae</taxon>
        <taxon>Xylariales</taxon>
        <taxon>Diatrypaceae</taxon>
        <taxon>Diatrype</taxon>
    </lineage>
</organism>
<evidence type="ECO:0000256" key="13">
    <source>
        <dbReference type="SAM" id="SignalP"/>
    </source>
</evidence>
<evidence type="ECO:0000256" key="2">
    <source>
        <dbReference type="ARBA" id="ARBA00002451"/>
    </source>
</evidence>
<dbReference type="Proteomes" id="UP001320420">
    <property type="component" value="Unassembled WGS sequence"/>
</dbReference>
<evidence type="ECO:0000256" key="11">
    <source>
        <dbReference type="PROSITE-ProRule" id="PRU01032"/>
    </source>
</evidence>
<evidence type="ECO:0000256" key="10">
    <source>
        <dbReference type="ARBA" id="ARBA00023145"/>
    </source>
</evidence>
<dbReference type="CDD" id="cd04056">
    <property type="entry name" value="Peptidases_S53"/>
    <property type="match status" value="1"/>
</dbReference>
<dbReference type="AlphaFoldDB" id="A0AAN9YLY7"/>
<evidence type="ECO:0000256" key="3">
    <source>
        <dbReference type="ARBA" id="ARBA00004239"/>
    </source>
</evidence>
<dbReference type="Pfam" id="PF00082">
    <property type="entry name" value="Peptidase_S8"/>
    <property type="match status" value="1"/>
</dbReference>
<evidence type="ECO:0000256" key="7">
    <source>
        <dbReference type="ARBA" id="ARBA00022801"/>
    </source>
</evidence>
<dbReference type="SUPFAM" id="SSF52743">
    <property type="entry name" value="Subtilisin-like"/>
    <property type="match status" value="1"/>
</dbReference>
<keyword evidence="6 11" id="KW-0479">Metal-binding</keyword>
<keyword evidence="13" id="KW-0732">Signal</keyword>
<evidence type="ECO:0000256" key="8">
    <source>
        <dbReference type="ARBA" id="ARBA00022825"/>
    </source>
</evidence>
<dbReference type="PROSITE" id="PS51695">
    <property type="entry name" value="SEDOLISIN"/>
    <property type="match status" value="1"/>
</dbReference>
<feature type="compositionally biased region" description="Basic and acidic residues" evidence="12">
    <location>
        <begin position="235"/>
        <end position="246"/>
    </location>
</feature>
<feature type="active site" description="Charge relay system" evidence="11">
    <location>
        <position position="342"/>
    </location>
</feature>
<dbReference type="GO" id="GO:0046872">
    <property type="term" value="F:metal ion binding"/>
    <property type="evidence" value="ECO:0007669"/>
    <property type="project" value="UniProtKB-UniRule"/>
</dbReference>
<feature type="binding site" evidence="11">
    <location>
        <position position="659"/>
    </location>
    <ligand>
        <name>Ca(2+)</name>
        <dbReference type="ChEBI" id="CHEBI:29108"/>
    </ligand>
</feature>
<feature type="signal peptide" evidence="13">
    <location>
        <begin position="1"/>
        <end position="28"/>
    </location>
</feature>
<feature type="binding site" evidence="11">
    <location>
        <position position="661"/>
    </location>
    <ligand>
        <name>Ca(2+)</name>
        <dbReference type="ChEBI" id="CHEBI:29108"/>
    </ligand>
</feature>
<dbReference type="EMBL" id="JAKJXP020000090">
    <property type="protein sequence ID" value="KAK7747602.1"/>
    <property type="molecule type" value="Genomic_DNA"/>
</dbReference>
<dbReference type="InterPro" id="IPR036852">
    <property type="entry name" value="Peptidase_S8/S53_dom_sf"/>
</dbReference>
<evidence type="ECO:0000256" key="9">
    <source>
        <dbReference type="ARBA" id="ARBA00022837"/>
    </source>
</evidence>
<dbReference type="PANTHER" id="PTHR14218">
    <property type="entry name" value="PROTEASE S8 TRIPEPTIDYL PEPTIDASE I CLN2"/>
    <property type="match status" value="1"/>
</dbReference>
<evidence type="ECO:0000256" key="4">
    <source>
        <dbReference type="ARBA" id="ARBA00012462"/>
    </source>
</evidence>
<comment type="caution">
    <text evidence="15">The sequence shown here is derived from an EMBL/GenBank/DDBJ whole genome shotgun (WGS) entry which is preliminary data.</text>
</comment>
<dbReference type="Pfam" id="PF09286">
    <property type="entry name" value="Pro-kuma_activ"/>
    <property type="match status" value="1"/>
</dbReference>
<dbReference type="EC" id="3.4.14.10" evidence="4"/>
<comment type="cofactor">
    <cofactor evidence="11">
        <name>Ca(2+)</name>
        <dbReference type="ChEBI" id="CHEBI:29108"/>
    </cofactor>
    <text evidence="11">Binds 1 Ca(2+) ion per subunit.</text>
</comment>
<dbReference type="InterPro" id="IPR050819">
    <property type="entry name" value="Tripeptidyl-peptidase_I"/>
</dbReference>
<proteinExistence type="predicted"/>
<keyword evidence="9 11" id="KW-0106">Calcium</keyword>